<evidence type="ECO:0000313" key="2">
    <source>
        <dbReference type="Proteomes" id="UP001205740"/>
    </source>
</evidence>
<name>A0ABT1H011_9NOCA</name>
<accession>A0ABT1H011</accession>
<protein>
    <recommendedName>
        <fullName evidence="3">HEAT repeat protein</fullName>
    </recommendedName>
</protein>
<organism evidence="1 2">
    <name type="scientific">Williamsia serinedens</name>
    <dbReference type="NCBI Taxonomy" id="391736"/>
    <lineage>
        <taxon>Bacteria</taxon>
        <taxon>Bacillati</taxon>
        <taxon>Actinomycetota</taxon>
        <taxon>Actinomycetes</taxon>
        <taxon>Mycobacteriales</taxon>
        <taxon>Nocardiaceae</taxon>
        <taxon>Williamsia</taxon>
    </lineage>
</organism>
<proteinExistence type="predicted"/>
<dbReference type="RefSeq" id="WP_253653542.1">
    <property type="nucleotide sequence ID" value="NZ_BAAAOE010000001.1"/>
</dbReference>
<gene>
    <name evidence="1" type="ORF">LX12_001134</name>
</gene>
<keyword evidence="2" id="KW-1185">Reference proteome</keyword>
<comment type="caution">
    <text evidence="1">The sequence shown here is derived from an EMBL/GenBank/DDBJ whole genome shotgun (WGS) entry which is preliminary data.</text>
</comment>
<dbReference type="EMBL" id="JAMTCG010000002">
    <property type="protein sequence ID" value="MCP2159955.1"/>
    <property type="molecule type" value="Genomic_DNA"/>
</dbReference>
<dbReference type="SUPFAM" id="SSF48371">
    <property type="entry name" value="ARM repeat"/>
    <property type="match status" value="1"/>
</dbReference>
<dbReference type="InterPro" id="IPR016024">
    <property type="entry name" value="ARM-type_fold"/>
</dbReference>
<sequence length="816" mass="90792">MSLEWLAALISPHEIAPHPNFSNDDNLSRPPAVLAAIVLGQNPWGRAQLRALASDEPHHEMPEYLHAALQSLDFREQHLGIESLSSHLESESQTAETVPECCALAIFVSACLAELEDYDQCEQILTSQLQHLEALNDSHESRVWRSALLAQRGLRRLDAGLSPISDAKLAYEILETVDSRQCADFPTNSGTGEPPHIIVSRMVAALQRSAWSLSPGQFWTENAGTANSSLSNNPFDSIFARIRSPRSELLLTISRDAANEYERLVEDKFGDIVPSSATTIGRTRPDIFYSLLRYELLGHQASRETRKELALFRVVQAERPFSVEFAEDILRLLRRSGDDKTLSRFVRALRSSGPLAAVTRDARQIVRTRRRLGNVDVAELSVLKHSADLMTADDARAAFDLVANEVEHGESRMVGRWRHETTWAEAAWTTLATLANTVGEADRIAATLADVATQYSSDELWDRLIGRALNILDVTRPATGAVAESWKSALGRNADIGRATMRAYLQLTRSEDLLSERLEGTPSDLSDVVELFNATIALGRDFPNSKLRVSKRLASEKLYQIRSNARQGQFSGWAYDPGEIATLLLIEDPDEEYCGEVLDFIFDANVPRNDRSVALGRLARETPSIPANVLATYAERVTQLVNQRSPVSMFGDPDSEVFISALEFAIAYQLLSPDEVAHYLTLLSASPSLTTRRDGCVALAEAVRIEFRPELLWILVRLSYDEDAEVRASSARGIIQSLSRDGSPSGRILERIEALSREDGMAMPFAIVRELRLVRGKFAASKDFQTVVYGILDRYRSGHMSEQVRRAARELITQWA</sequence>
<dbReference type="Proteomes" id="UP001205740">
    <property type="component" value="Unassembled WGS sequence"/>
</dbReference>
<reference evidence="1 2" key="1">
    <citation type="submission" date="2022-06" db="EMBL/GenBank/DDBJ databases">
        <title>Genomic Encyclopedia of Archaeal and Bacterial Type Strains, Phase II (KMG-II): from individual species to whole genera.</title>
        <authorList>
            <person name="Goeker M."/>
        </authorList>
    </citation>
    <scope>NUCLEOTIDE SEQUENCE [LARGE SCALE GENOMIC DNA]</scope>
    <source>
        <strain evidence="1 2">DSM 45037</strain>
    </source>
</reference>
<evidence type="ECO:0000313" key="1">
    <source>
        <dbReference type="EMBL" id="MCP2159955.1"/>
    </source>
</evidence>
<evidence type="ECO:0008006" key="3">
    <source>
        <dbReference type="Google" id="ProtNLM"/>
    </source>
</evidence>